<evidence type="ECO:0000313" key="1">
    <source>
        <dbReference type="EMBL" id="XCM38501.1"/>
    </source>
</evidence>
<name>A0AAU8JI58_9CYAN</name>
<proteinExistence type="predicted"/>
<dbReference type="AlphaFoldDB" id="A0AAU8JI58"/>
<dbReference type="EMBL" id="CP159837">
    <property type="protein sequence ID" value="XCM38501.1"/>
    <property type="molecule type" value="Genomic_DNA"/>
</dbReference>
<dbReference type="RefSeq" id="WP_354635836.1">
    <property type="nucleotide sequence ID" value="NZ_CP159837.1"/>
</dbReference>
<accession>A0AAU8JI58</accession>
<organism evidence="1">
    <name type="scientific">Planktothricoides raciborskii GIHE-MW2</name>
    <dbReference type="NCBI Taxonomy" id="2792601"/>
    <lineage>
        <taxon>Bacteria</taxon>
        <taxon>Bacillati</taxon>
        <taxon>Cyanobacteriota</taxon>
        <taxon>Cyanophyceae</taxon>
        <taxon>Oscillatoriophycideae</taxon>
        <taxon>Oscillatoriales</taxon>
        <taxon>Oscillatoriaceae</taxon>
        <taxon>Planktothricoides</taxon>
    </lineage>
</organism>
<gene>
    <name evidence="1" type="ORF">ABWT76_001354</name>
</gene>
<reference evidence="1" key="1">
    <citation type="submission" date="2024-07" db="EMBL/GenBank/DDBJ databases">
        <authorList>
            <person name="Kim Y.J."/>
            <person name="Jeong J.Y."/>
        </authorList>
    </citation>
    <scope>NUCLEOTIDE SEQUENCE</scope>
    <source>
        <strain evidence="1">GIHE-MW2</strain>
    </source>
</reference>
<sequence>MPRFLAPVSCPGFLFAGNDNAIAHELPGRSIPVYRLLVLPRYFLPECFAPTDIIPRNRVSLDHLCYPTEVLIETRFLAPVSCLLTKTMRDRSKLYNRPIKKIIY</sequence>
<protein>
    <submittedName>
        <fullName evidence="1">Uncharacterized protein</fullName>
    </submittedName>
</protein>